<evidence type="ECO:0000313" key="2">
    <source>
        <dbReference type="Proteomes" id="UP000516369"/>
    </source>
</evidence>
<dbReference type="PANTHER" id="PTHR32309">
    <property type="entry name" value="TYROSINE-PROTEIN KINASE"/>
    <property type="match status" value="1"/>
</dbReference>
<accession>A0A7H1N0H5</accession>
<gene>
    <name evidence="1" type="ORF">HQ394_07545</name>
</gene>
<dbReference type="GO" id="GO:0004713">
    <property type="term" value="F:protein tyrosine kinase activity"/>
    <property type="evidence" value="ECO:0007669"/>
    <property type="project" value="TreeGrafter"/>
</dbReference>
<protein>
    <submittedName>
        <fullName evidence="1">GumC family protein</fullName>
    </submittedName>
</protein>
<proteinExistence type="predicted"/>
<keyword evidence="2" id="KW-1185">Reference proteome</keyword>
<dbReference type="RefSeq" id="WP_190262717.1">
    <property type="nucleotide sequence ID" value="NZ_CP053923.1"/>
</dbReference>
<evidence type="ECO:0000313" key="1">
    <source>
        <dbReference type="EMBL" id="QNT69211.1"/>
    </source>
</evidence>
<dbReference type="Proteomes" id="UP000516369">
    <property type="component" value="Chromosome"/>
</dbReference>
<dbReference type="EMBL" id="CP053923">
    <property type="protein sequence ID" value="QNT69211.1"/>
    <property type="molecule type" value="Genomic_DNA"/>
</dbReference>
<dbReference type="GO" id="GO:0005886">
    <property type="term" value="C:plasma membrane"/>
    <property type="evidence" value="ECO:0007669"/>
    <property type="project" value="TreeGrafter"/>
</dbReference>
<dbReference type="AlphaFoldDB" id="A0A7H1N0H5"/>
<reference evidence="1 2" key="1">
    <citation type="submission" date="2020-05" db="EMBL/GenBank/DDBJ databases">
        <title>Complete closed genome sequence of Defluviicoccus vanus.</title>
        <authorList>
            <person name="Bessarab I."/>
            <person name="Arumugam K."/>
            <person name="Maszenan A.M."/>
            <person name="Seviour R.J."/>
            <person name="Williams R.B."/>
        </authorList>
    </citation>
    <scope>NUCLEOTIDE SEQUENCE [LARGE SCALE GENOMIC DNA]</scope>
    <source>
        <strain evidence="1 2">Ben 114</strain>
    </source>
</reference>
<name>A0A7H1N0H5_9PROT</name>
<organism evidence="1 2">
    <name type="scientific">Defluviicoccus vanus</name>
    <dbReference type="NCBI Taxonomy" id="111831"/>
    <lineage>
        <taxon>Bacteria</taxon>
        <taxon>Pseudomonadati</taxon>
        <taxon>Pseudomonadota</taxon>
        <taxon>Alphaproteobacteria</taxon>
        <taxon>Rhodospirillales</taxon>
        <taxon>Rhodospirillaceae</taxon>
        <taxon>Defluviicoccus</taxon>
    </lineage>
</organism>
<dbReference type="KEGG" id="dvn:HQ394_07545"/>
<dbReference type="PANTHER" id="PTHR32309:SF13">
    <property type="entry name" value="FERRIC ENTEROBACTIN TRANSPORT PROTEIN FEPE"/>
    <property type="match status" value="1"/>
</dbReference>
<sequence length="555" mass="60198">MTHDLTPAPADPFRALHPAGGVAALPATPWVVPPGTTERDSLNLSLVLDAVRRHWRSIVTAGLVAGSFGWAFASLLPAKYQAVALVRVDGDGLGILEEDKRAPTQYVDPVRVQSWVQALTGLSVLRAAVDAAGLRYYPEFNGALASAGKSGQKSQSPVLPSEDGMSAAERTTLAGLVGALSVTQLGQSGVAEIAVRTSDPWMAARTANAIGEAFIEEQILTARGRRLQALDALTMQRDELSDRLRGLEQNIVRVRSGSKLVFGETSDVAGDVYANIRQQLIVSESDLSAATAKRQIIDRARTAGSGAGELTNVAFSELIQALRQKRAQAYVELAEAGEVFGPRHPEYLKKQESLNKIDRSIDQELNSLSSTVRNEERVLQTKVDKLRQRMQDVQSEAVEGTGSRVQLARLQTEAEGTKTSLNTLDTQIDAIETAVGLEQSAASFVSRAVAPDAPIYPKKPDYRGGVFRWCRLCFPVHRHPRAPRPQDRHHEPSQILRGDRGLSGRCRIAVTARRRGAGQCQHGLGLRAHPARSGDDPQYRFKWHGKRCCDPTAGG</sequence>
<dbReference type="InterPro" id="IPR050445">
    <property type="entry name" value="Bact_polysacc_biosynth/exp"/>
</dbReference>